<dbReference type="Proteomes" id="UP000813018">
    <property type="component" value="Unassembled WGS sequence"/>
</dbReference>
<evidence type="ECO:0000313" key="2">
    <source>
        <dbReference type="Proteomes" id="UP000813018"/>
    </source>
</evidence>
<proteinExistence type="predicted"/>
<evidence type="ECO:0000313" key="1">
    <source>
        <dbReference type="EMBL" id="MBW7466402.1"/>
    </source>
</evidence>
<protein>
    <submittedName>
        <fullName evidence="1">Uncharacterized protein</fullName>
    </submittedName>
</protein>
<keyword evidence="2" id="KW-1185">Reference proteome</keyword>
<gene>
    <name evidence="1" type="ORF">K0O23_04925</name>
</gene>
<dbReference type="RefSeq" id="WP_219876285.1">
    <property type="nucleotide sequence ID" value="NZ_JAHYXK010000003.1"/>
</dbReference>
<comment type="caution">
    <text evidence="1">The sequence shown here is derived from an EMBL/GenBank/DDBJ whole genome shotgun (WGS) entry which is preliminary data.</text>
</comment>
<sequence length="76" mass="8934">MGKRQVRIFQKDLEQRLPELLQQPVVQVVLRTKAVLAGSLSSINSSRLQLKDFRFNKHEFTPDEVEEIFYDIEAPY</sequence>
<accession>A0ABS7CRC0</accession>
<dbReference type="EMBL" id="JAHYXK010000003">
    <property type="protein sequence ID" value="MBW7466402.1"/>
    <property type="molecule type" value="Genomic_DNA"/>
</dbReference>
<name>A0ABS7CRC0_9BACT</name>
<reference evidence="1 2" key="1">
    <citation type="journal article" date="2016" name="Int. J. Syst. Evol. Microbiol.">
        <title>Pontibacter aydingkolensis sp. nov., isolated from soil of a salt lake.</title>
        <authorList>
            <person name="Osman G."/>
            <person name="Zhang T."/>
            <person name="Lou K."/>
            <person name="Gao Y."/>
            <person name="Chang W."/>
            <person name="Lin Q."/>
            <person name="Yang H.M."/>
            <person name="Huo X.D."/>
            <person name="Wang N."/>
        </authorList>
    </citation>
    <scope>NUCLEOTIDE SEQUENCE [LARGE SCALE GENOMIC DNA]</scope>
    <source>
        <strain evidence="1 2">KACC 19255</strain>
    </source>
</reference>
<organism evidence="1 2">
    <name type="scientific">Pontibacter aydingkolensis</name>
    <dbReference type="NCBI Taxonomy" id="1911536"/>
    <lineage>
        <taxon>Bacteria</taxon>
        <taxon>Pseudomonadati</taxon>
        <taxon>Bacteroidota</taxon>
        <taxon>Cytophagia</taxon>
        <taxon>Cytophagales</taxon>
        <taxon>Hymenobacteraceae</taxon>
        <taxon>Pontibacter</taxon>
    </lineage>
</organism>